<evidence type="ECO:0000256" key="4">
    <source>
        <dbReference type="ARBA" id="ARBA00023004"/>
    </source>
</evidence>
<dbReference type="InterPro" id="IPR005532">
    <property type="entry name" value="SUMF_dom"/>
</dbReference>
<dbReference type="GO" id="GO:0008168">
    <property type="term" value="F:methyltransferase activity"/>
    <property type="evidence" value="ECO:0007669"/>
    <property type="project" value="UniProtKB-KW"/>
</dbReference>
<dbReference type="Proteomes" id="UP000053611">
    <property type="component" value="Unassembled WGS sequence"/>
</dbReference>
<evidence type="ECO:0000313" key="11">
    <source>
        <dbReference type="Proteomes" id="UP000053611"/>
    </source>
</evidence>
<dbReference type="PANTHER" id="PTHR43397">
    <property type="entry name" value="ERGOTHIONEINE BIOSYNTHESIS PROTEIN 1"/>
    <property type="match status" value="1"/>
</dbReference>
<name>A0A0J1AT63_9TREE</name>
<keyword evidence="3" id="KW-0560">Oxidoreductase</keyword>
<evidence type="ECO:0000313" key="10">
    <source>
        <dbReference type="EMBL" id="KLT38504.1"/>
    </source>
</evidence>
<dbReference type="InterPro" id="IPR024775">
    <property type="entry name" value="DinB-like"/>
</dbReference>
<feature type="domain" description="Histidine-specific methyltransferase SAM-dependent" evidence="8">
    <location>
        <begin position="284"/>
        <end position="455"/>
    </location>
</feature>
<evidence type="ECO:0000256" key="5">
    <source>
        <dbReference type="ARBA" id="ARBA00037882"/>
    </source>
</evidence>
<feature type="domain" description="Histidine-specific methyltransferase SAM-dependent" evidence="8">
    <location>
        <begin position="49"/>
        <end position="207"/>
    </location>
</feature>
<dbReference type="PANTHER" id="PTHR43397:SF1">
    <property type="entry name" value="ERGOTHIONEINE BIOSYNTHESIS PROTEIN 1"/>
    <property type="match status" value="1"/>
</dbReference>
<gene>
    <name evidence="10" type="ORF">CC85DRAFT_289452</name>
</gene>
<evidence type="ECO:0000256" key="1">
    <source>
        <dbReference type="ARBA" id="ARBA00022603"/>
    </source>
</evidence>
<keyword evidence="1" id="KW-0489">Methyltransferase</keyword>
<evidence type="ECO:0000259" key="7">
    <source>
        <dbReference type="Pfam" id="PF03781"/>
    </source>
</evidence>
<dbReference type="Pfam" id="PF03781">
    <property type="entry name" value="FGE-sulfatase"/>
    <property type="match status" value="1"/>
</dbReference>
<dbReference type="AlphaFoldDB" id="A0A0J1AT63"/>
<evidence type="ECO:0000259" key="8">
    <source>
        <dbReference type="Pfam" id="PF10017"/>
    </source>
</evidence>
<evidence type="ECO:0000259" key="9">
    <source>
        <dbReference type="Pfam" id="PF12867"/>
    </source>
</evidence>
<dbReference type="OrthoDB" id="659at2759"/>
<evidence type="ECO:0000256" key="3">
    <source>
        <dbReference type="ARBA" id="ARBA00023002"/>
    </source>
</evidence>
<dbReference type="InterPro" id="IPR019257">
    <property type="entry name" value="MeTrfase_dom"/>
</dbReference>
<dbReference type="RefSeq" id="XP_018274995.1">
    <property type="nucleotide sequence ID" value="XM_018424645.1"/>
</dbReference>
<dbReference type="Pfam" id="PF12867">
    <property type="entry name" value="DinB_2"/>
    <property type="match status" value="1"/>
</dbReference>
<comment type="pathway">
    <text evidence="5">Amino-acid biosynthesis; ergothioneine biosynthesis.</text>
</comment>
<evidence type="ECO:0000256" key="2">
    <source>
        <dbReference type="ARBA" id="ARBA00022679"/>
    </source>
</evidence>
<accession>A0A0J1AT63</accession>
<dbReference type="Gene3D" id="3.90.1580.10">
    <property type="entry name" value="paralog of FGE (formylglycine-generating enzyme)"/>
    <property type="match status" value="1"/>
</dbReference>
<evidence type="ECO:0008006" key="12">
    <source>
        <dbReference type="Google" id="ProtNLM"/>
    </source>
</evidence>
<dbReference type="SUPFAM" id="SSF56436">
    <property type="entry name" value="C-type lectin-like"/>
    <property type="match status" value="1"/>
</dbReference>
<dbReference type="STRING" id="879819.A0A0J1AT63"/>
<evidence type="ECO:0000256" key="6">
    <source>
        <dbReference type="SAM" id="MobiDB-lite"/>
    </source>
</evidence>
<dbReference type="InterPro" id="IPR029063">
    <property type="entry name" value="SAM-dependent_MTases_sf"/>
</dbReference>
<dbReference type="InterPro" id="IPR051128">
    <property type="entry name" value="EgtD_Methyltrsf_superfamily"/>
</dbReference>
<feature type="region of interest" description="Disordered" evidence="6">
    <location>
        <begin position="216"/>
        <end position="243"/>
    </location>
</feature>
<organism evidence="10 11">
    <name type="scientific">Cutaneotrichosporon oleaginosum</name>
    <dbReference type="NCBI Taxonomy" id="879819"/>
    <lineage>
        <taxon>Eukaryota</taxon>
        <taxon>Fungi</taxon>
        <taxon>Dikarya</taxon>
        <taxon>Basidiomycota</taxon>
        <taxon>Agaricomycotina</taxon>
        <taxon>Tremellomycetes</taxon>
        <taxon>Trichosporonales</taxon>
        <taxon>Trichosporonaceae</taxon>
        <taxon>Cutaneotrichosporon</taxon>
    </lineage>
</organism>
<keyword evidence="4" id="KW-0408">Iron</keyword>
<feature type="domain" description="DinB-like" evidence="9">
    <location>
        <begin position="479"/>
        <end position="625"/>
    </location>
</feature>
<dbReference type="EMBL" id="KQ087300">
    <property type="protein sequence ID" value="KLT38504.1"/>
    <property type="molecule type" value="Genomic_DNA"/>
</dbReference>
<dbReference type="GO" id="GO:0032259">
    <property type="term" value="P:methylation"/>
    <property type="evidence" value="ECO:0007669"/>
    <property type="project" value="UniProtKB-KW"/>
</dbReference>
<dbReference type="GeneID" id="28985248"/>
<keyword evidence="2" id="KW-0808">Transferase</keyword>
<dbReference type="InterPro" id="IPR016187">
    <property type="entry name" value="CTDL_fold"/>
</dbReference>
<keyword evidence="11" id="KW-1185">Reference proteome</keyword>
<sequence>MGLQAFRANARALRRAGTSVSNLAHQTRLGDQCSATRHPSVPKLPADLSLYDGITAHAKEYYLFEDELSLLKEHGSEIAAAMGFPRRRRRDFPPPKEWKPARWGDADVGRWNNGVNGEEGLAAGVERGWDVVELGAGALRKTAHLLTALADTLPPTDAAPITYHALDLSFPELDRVLGQMEEGYGAALEGRVACVGLHGDYNAGIKVVRSGTLADLTRSSEEATPSTPSDDAASAPGSPLSANLVTPAMEATDLPSIAGHDDLSIADEVDLKDTRAPAVETPAPTSDRPLHFMFLGSSLGNFAREEAAPFLKSLPLRQGDTLLLGLDGRPPNDPEGKKKVEIAYNDPSGYTKAFEEHGWDVARKELGLEPDDGIEFVGRYNEALGRHEAYYRSKRKQTIPLSNESVELEEGELLHIEWSFKYSLAEALTMFEEADLRVVDSWKAPNSEYRLWLLERPAVRFAASPDESRVARSLPTLREWDELWALWDHITLGMIPKEMLHQKPIDLRHICLFYLGHIPTFLDIYMTRMTRVTDGKPTHPEYFKDIFERGIDPDVDDPTQVHAHSEVPQREEDWPSLDQITRFRDAVRQRLRKIYADTHDGRQLSRFEARSLFMAYEHEAMHAETLLYMLLQSPLTRAPTKTPEWETLAAHWAVEAEAAAAHGWAGILDVPATRVVLGHNDSEGDDAGHAEHEFGWDIEHPATAVEVAPFRASALPVTNGEYLEWVRAIGAMPALDERSAPASWVRVDGEWAVKTLFGAVPMHIAASWPLMASRDELAAYAASRGGRLPTEAELRALWAHPHGPRPAGLTANIGFRAWHPTPPRPAVRDTAGGVLHGHNGGVWEWTDTPLAGLPGYEASKLYPGYSADFFDGKHYVVLGGSFATVPQIARRASFRNWYQGNYRYAWVGGRVVYDA</sequence>
<feature type="domain" description="Sulfatase-modifying factor enzyme-like" evidence="7">
    <location>
        <begin position="688"/>
        <end position="912"/>
    </location>
</feature>
<proteinExistence type="predicted"/>
<dbReference type="InterPro" id="IPR042095">
    <property type="entry name" value="SUMF_sf"/>
</dbReference>
<protein>
    <recommendedName>
        <fullName evidence="12">DUF323 domain-containing protein</fullName>
    </recommendedName>
</protein>
<dbReference type="Gene3D" id="3.40.50.150">
    <property type="entry name" value="Vaccinia Virus protein VP39"/>
    <property type="match status" value="1"/>
</dbReference>
<dbReference type="Pfam" id="PF10017">
    <property type="entry name" value="Methyltransf_33"/>
    <property type="match status" value="2"/>
</dbReference>
<reference evidence="10 11" key="1">
    <citation type="submission" date="2015-03" db="EMBL/GenBank/DDBJ databases">
        <title>Genomics and transcriptomics of the oil-accumulating basidiomycete yeast T. oleaginosus allow insights into substrate utilization and the diverse evolutionary trajectories of mating systems in fungi.</title>
        <authorList>
            <consortium name="DOE Joint Genome Institute"/>
            <person name="Kourist R."/>
            <person name="Kracht O."/>
            <person name="Bracharz F."/>
            <person name="Lipzen A."/>
            <person name="Nolan M."/>
            <person name="Ohm R."/>
            <person name="Grigoriev I."/>
            <person name="Sun S."/>
            <person name="Heitman J."/>
            <person name="Bruck T."/>
            <person name="Nowrousian M."/>
        </authorList>
    </citation>
    <scope>NUCLEOTIDE SEQUENCE [LARGE SCALE GENOMIC DNA]</scope>
    <source>
        <strain evidence="10 11">IBC0246</strain>
    </source>
</reference>